<sequence length="142" mass="15512">MSTSASASMSTPSIVAAGGYVRFLHNFLQGKRLIWRVWSRISHRISIRLTGHSIPRNNLTNMKEEEERVRGPNSISIHWRATAVGSSMPVMDANRTNTNLTSFHLLWLAAVDGQPIGSGSGPRLKYCEGQGGKGDPNRAGPN</sequence>
<dbReference type="Proteomes" id="UP000886523">
    <property type="component" value="Unassembled WGS sequence"/>
</dbReference>
<gene>
    <name evidence="2" type="ORF">BS47DRAFT_1158913</name>
</gene>
<feature type="region of interest" description="Disordered" evidence="1">
    <location>
        <begin position="122"/>
        <end position="142"/>
    </location>
</feature>
<evidence type="ECO:0000313" key="3">
    <source>
        <dbReference type="Proteomes" id="UP000886523"/>
    </source>
</evidence>
<comment type="caution">
    <text evidence="2">The sequence shown here is derived from an EMBL/GenBank/DDBJ whole genome shotgun (WGS) entry which is preliminary data.</text>
</comment>
<accession>A0A9P6ATC1</accession>
<evidence type="ECO:0000313" key="2">
    <source>
        <dbReference type="EMBL" id="KAF9511572.1"/>
    </source>
</evidence>
<name>A0A9P6ATC1_9AGAM</name>
<evidence type="ECO:0000256" key="1">
    <source>
        <dbReference type="SAM" id="MobiDB-lite"/>
    </source>
</evidence>
<organism evidence="2 3">
    <name type="scientific">Hydnum rufescens UP504</name>
    <dbReference type="NCBI Taxonomy" id="1448309"/>
    <lineage>
        <taxon>Eukaryota</taxon>
        <taxon>Fungi</taxon>
        <taxon>Dikarya</taxon>
        <taxon>Basidiomycota</taxon>
        <taxon>Agaricomycotina</taxon>
        <taxon>Agaricomycetes</taxon>
        <taxon>Cantharellales</taxon>
        <taxon>Hydnaceae</taxon>
        <taxon>Hydnum</taxon>
    </lineage>
</organism>
<proteinExistence type="predicted"/>
<reference evidence="2" key="1">
    <citation type="journal article" date="2020" name="Nat. Commun.">
        <title>Large-scale genome sequencing of mycorrhizal fungi provides insights into the early evolution of symbiotic traits.</title>
        <authorList>
            <person name="Miyauchi S."/>
            <person name="Kiss E."/>
            <person name="Kuo A."/>
            <person name="Drula E."/>
            <person name="Kohler A."/>
            <person name="Sanchez-Garcia M."/>
            <person name="Morin E."/>
            <person name="Andreopoulos B."/>
            <person name="Barry K.W."/>
            <person name="Bonito G."/>
            <person name="Buee M."/>
            <person name="Carver A."/>
            <person name="Chen C."/>
            <person name="Cichocki N."/>
            <person name="Clum A."/>
            <person name="Culley D."/>
            <person name="Crous P.W."/>
            <person name="Fauchery L."/>
            <person name="Girlanda M."/>
            <person name="Hayes R.D."/>
            <person name="Keri Z."/>
            <person name="LaButti K."/>
            <person name="Lipzen A."/>
            <person name="Lombard V."/>
            <person name="Magnuson J."/>
            <person name="Maillard F."/>
            <person name="Murat C."/>
            <person name="Nolan M."/>
            <person name="Ohm R.A."/>
            <person name="Pangilinan J."/>
            <person name="Pereira M.F."/>
            <person name="Perotto S."/>
            <person name="Peter M."/>
            <person name="Pfister S."/>
            <person name="Riley R."/>
            <person name="Sitrit Y."/>
            <person name="Stielow J.B."/>
            <person name="Szollosi G."/>
            <person name="Zifcakova L."/>
            <person name="Stursova M."/>
            <person name="Spatafora J.W."/>
            <person name="Tedersoo L."/>
            <person name="Vaario L.M."/>
            <person name="Yamada A."/>
            <person name="Yan M."/>
            <person name="Wang P."/>
            <person name="Xu J."/>
            <person name="Bruns T."/>
            <person name="Baldrian P."/>
            <person name="Vilgalys R."/>
            <person name="Dunand C."/>
            <person name="Henrissat B."/>
            <person name="Grigoriev I.V."/>
            <person name="Hibbett D."/>
            <person name="Nagy L.G."/>
            <person name="Martin F.M."/>
        </authorList>
    </citation>
    <scope>NUCLEOTIDE SEQUENCE</scope>
    <source>
        <strain evidence="2">UP504</strain>
    </source>
</reference>
<dbReference type="AlphaFoldDB" id="A0A9P6ATC1"/>
<keyword evidence="3" id="KW-1185">Reference proteome</keyword>
<dbReference type="EMBL" id="MU128998">
    <property type="protein sequence ID" value="KAF9511572.1"/>
    <property type="molecule type" value="Genomic_DNA"/>
</dbReference>
<protein>
    <submittedName>
        <fullName evidence="2">Uncharacterized protein</fullName>
    </submittedName>
</protein>